<sequence length="242" mass="26634">MTESRLAALLATGLVDRLDARDKRVLERRALLWGAGETPYPLDPRGWWFAVPGDAHEGIFEALGLHDRFPVTLYEGEDVERRPWRSGAVPVFVTPELDGWRLVFGNLDSAIGVDWDEWMDAVKRLSAHCGEAQMFFMDDVGGSDIWVVAERGRIRRRYAAESDPEWVGRPLPWEQLPASAAEFEEFDPDDEEAAGVPGEAGAADACVHLSLDPTAIGPHTDVRGHGWLALTEPGVGHEGLGA</sequence>
<organism evidence="1 2">
    <name type="scientific">Streptomyces cavernicola</name>
    <dbReference type="NCBI Taxonomy" id="3043613"/>
    <lineage>
        <taxon>Bacteria</taxon>
        <taxon>Bacillati</taxon>
        <taxon>Actinomycetota</taxon>
        <taxon>Actinomycetes</taxon>
        <taxon>Kitasatosporales</taxon>
        <taxon>Streptomycetaceae</taxon>
        <taxon>Streptomyces</taxon>
    </lineage>
</organism>
<dbReference type="RefSeq" id="WP_282547030.1">
    <property type="nucleotide sequence ID" value="NZ_JASCIQ010000061.1"/>
</dbReference>
<comment type="caution">
    <text evidence="1">The sequence shown here is derived from an EMBL/GenBank/DDBJ whole genome shotgun (WGS) entry which is preliminary data.</text>
</comment>
<proteinExistence type="predicted"/>
<evidence type="ECO:0000313" key="2">
    <source>
        <dbReference type="Proteomes" id="UP001223978"/>
    </source>
</evidence>
<evidence type="ECO:0000313" key="1">
    <source>
        <dbReference type="EMBL" id="MDI3409164.1"/>
    </source>
</evidence>
<reference evidence="1 2" key="1">
    <citation type="submission" date="2023-05" db="EMBL/GenBank/DDBJ databases">
        <title>Draft genome sequence of Streptomyces sp. B-S-A6 isolated from a cave soil in Thailand.</title>
        <authorList>
            <person name="Chamroensaksri N."/>
            <person name="Muangham S."/>
        </authorList>
    </citation>
    <scope>NUCLEOTIDE SEQUENCE [LARGE SCALE GENOMIC DNA]</scope>
    <source>
        <strain evidence="1 2">B-S-A6</strain>
    </source>
</reference>
<dbReference type="Proteomes" id="UP001223978">
    <property type="component" value="Unassembled WGS sequence"/>
</dbReference>
<keyword evidence="2" id="KW-1185">Reference proteome</keyword>
<name>A0ABT6SMV7_9ACTN</name>
<evidence type="ECO:0008006" key="3">
    <source>
        <dbReference type="Google" id="ProtNLM"/>
    </source>
</evidence>
<dbReference type="EMBL" id="JASCIQ010000061">
    <property type="protein sequence ID" value="MDI3409164.1"/>
    <property type="molecule type" value="Genomic_DNA"/>
</dbReference>
<protein>
    <recommendedName>
        <fullName evidence="3">SMI1/KNR4 family protein</fullName>
    </recommendedName>
</protein>
<gene>
    <name evidence="1" type="ORF">QIS96_35770</name>
</gene>
<accession>A0ABT6SMV7</accession>